<dbReference type="RefSeq" id="WP_025435202.1">
    <property type="nucleotide sequence ID" value="NZ_CP007452.1"/>
</dbReference>
<keyword evidence="8" id="KW-1185">Reference proteome</keyword>
<dbReference type="KEGG" id="eac:EAL2_c08810"/>
<comment type="similarity">
    <text evidence="2">Belongs to the UPF0754 family.</text>
</comment>
<reference evidence="7 8" key="1">
    <citation type="journal article" date="2014" name="Genome Announc.">
        <title>Complete Genome Sequence of Amino Acid-Utilizing Eubacterium acidaminophilum al-2 (DSM 3953).</title>
        <authorList>
            <person name="Poehlein A."/>
            <person name="Andreesen J.R."/>
            <person name="Daniel R."/>
        </authorList>
    </citation>
    <scope>NUCLEOTIDE SEQUENCE [LARGE SCALE GENOMIC DNA]</scope>
    <source>
        <strain evidence="7 8">DSM 3953</strain>
    </source>
</reference>
<name>W8U5H9_PEPAC</name>
<evidence type="ECO:0000313" key="7">
    <source>
        <dbReference type="EMBL" id="AHM56181.1"/>
    </source>
</evidence>
<dbReference type="AlphaFoldDB" id="W8U5H9"/>
<gene>
    <name evidence="7" type="ORF">EAL2_c08810</name>
</gene>
<evidence type="ECO:0000256" key="3">
    <source>
        <dbReference type="ARBA" id="ARBA00022692"/>
    </source>
</evidence>
<evidence type="ECO:0000256" key="2">
    <source>
        <dbReference type="ARBA" id="ARBA00008053"/>
    </source>
</evidence>
<dbReference type="GO" id="GO:0012505">
    <property type="term" value="C:endomembrane system"/>
    <property type="evidence" value="ECO:0007669"/>
    <property type="project" value="UniProtKB-SubCell"/>
</dbReference>
<evidence type="ECO:0000256" key="5">
    <source>
        <dbReference type="ARBA" id="ARBA00023136"/>
    </source>
</evidence>
<evidence type="ECO:0000313" key="8">
    <source>
        <dbReference type="Proteomes" id="UP000019591"/>
    </source>
</evidence>
<evidence type="ECO:0000256" key="4">
    <source>
        <dbReference type="ARBA" id="ARBA00022989"/>
    </source>
</evidence>
<evidence type="ECO:0000256" key="6">
    <source>
        <dbReference type="SAM" id="Phobius"/>
    </source>
</evidence>
<dbReference type="OrthoDB" id="9787430at2"/>
<keyword evidence="4 6" id="KW-1133">Transmembrane helix</keyword>
<keyword evidence="5 6" id="KW-0472">Membrane</keyword>
<accession>W8U5H9</accession>
<dbReference type="EMBL" id="CP007452">
    <property type="protein sequence ID" value="AHM56181.1"/>
    <property type="molecule type" value="Genomic_DNA"/>
</dbReference>
<dbReference type="eggNOG" id="COG4399">
    <property type="taxonomic scope" value="Bacteria"/>
</dbReference>
<proteinExistence type="inferred from homology"/>
<dbReference type="PANTHER" id="PTHR35791">
    <property type="entry name" value="UPF0754 MEMBRANE PROTEIN YHEB"/>
    <property type="match status" value="1"/>
</dbReference>
<feature type="transmembrane region" description="Helical" evidence="6">
    <location>
        <begin position="6"/>
        <end position="27"/>
    </location>
</feature>
<dbReference type="InterPro" id="IPR007383">
    <property type="entry name" value="DUF445"/>
</dbReference>
<keyword evidence="3 6" id="KW-0812">Transmembrane</keyword>
<dbReference type="Pfam" id="PF04286">
    <property type="entry name" value="DUF445"/>
    <property type="match status" value="1"/>
</dbReference>
<feature type="transmembrane region" description="Helical" evidence="6">
    <location>
        <begin position="178"/>
        <end position="198"/>
    </location>
</feature>
<dbReference type="PATRIC" id="fig|1286171.3.peg.833"/>
<comment type="subcellular location">
    <subcellularLocation>
        <location evidence="1">Endomembrane system</location>
    </subcellularLocation>
</comment>
<dbReference type="STRING" id="1286171.EAL2_c08810"/>
<protein>
    <submittedName>
        <fullName evidence="7">Uncharacterized protein</fullName>
    </submittedName>
</protein>
<organism evidence="7 8">
    <name type="scientific">Peptoclostridium acidaminophilum DSM 3953</name>
    <dbReference type="NCBI Taxonomy" id="1286171"/>
    <lineage>
        <taxon>Bacteria</taxon>
        <taxon>Bacillati</taxon>
        <taxon>Bacillota</taxon>
        <taxon>Clostridia</taxon>
        <taxon>Peptostreptococcales</taxon>
        <taxon>Peptoclostridiaceae</taxon>
        <taxon>Peptoclostridium</taxon>
    </lineage>
</organism>
<dbReference type="Proteomes" id="UP000019591">
    <property type="component" value="Chromosome"/>
</dbReference>
<dbReference type="HOGENOM" id="CLU_042384_1_1_9"/>
<evidence type="ECO:0000256" key="1">
    <source>
        <dbReference type="ARBA" id="ARBA00004308"/>
    </source>
</evidence>
<sequence>MQKIFFLGAVGAVIGWITNVLAIKLIFRPIRPVRIPLTGFAIWGLIPKRREEIAHSIGLVVERELLSIEEIVDKVIKEEDKANIIKAIKLRIGLIIDEKLPSIIPSTLKSMIREYVDNTVEKEAGGLIEDLSQNLVHRATSRIKLGNMVEEKINAFDLAKLEEIIISISKKELKHIEVLGGVLGLLIGLIQGVIVVYFM</sequence>
<dbReference type="PANTHER" id="PTHR35791:SF1">
    <property type="entry name" value="UPF0754 MEMBRANE PROTEIN YHEB"/>
    <property type="match status" value="1"/>
</dbReference>